<feature type="disulfide bond" evidence="11">
    <location>
        <begin position="53"/>
        <end position="67"/>
    </location>
</feature>
<dbReference type="InterPro" id="IPR036811">
    <property type="entry name" value="Ubol_cytC_Rdtase_hinge_dom_sf"/>
</dbReference>
<dbReference type="EMBL" id="DF237024">
    <property type="protein sequence ID" value="GAQ81258.1"/>
    <property type="molecule type" value="Genomic_DNA"/>
</dbReference>
<dbReference type="OMA" id="AKPEMKG"/>
<dbReference type="PANTHER" id="PTHR15336">
    <property type="entry name" value="UBIQUINOL-CYTOCHROME C REDUCTASE COMPLEX 7.8 KDA PROTEIN"/>
    <property type="match status" value="1"/>
</dbReference>
<keyword evidence="6 10" id="KW-0249">Electron transport</keyword>
<comment type="subcellular location">
    <subcellularLocation>
        <location evidence="1">Mitochondrion inner membrane</location>
        <topology evidence="1">Peripheral membrane protein</topology>
        <orientation evidence="1">Intermembrane side</orientation>
    </subcellularLocation>
</comment>
<evidence type="ECO:0000256" key="6">
    <source>
        <dbReference type="ARBA" id="ARBA00022982"/>
    </source>
</evidence>
<dbReference type="GO" id="GO:0045275">
    <property type="term" value="C:respiratory chain complex III"/>
    <property type="evidence" value="ECO:0000318"/>
    <property type="project" value="GO_Central"/>
</dbReference>
<evidence type="ECO:0000313" key="13">
    <source>
        <dbReference type="EMBL" id="GAQ81258.1"/>
    </source>
</evidence>
<protein>
    <recommendedName>
        <fullName evidence="10">Cytochrome b-c1 complex subunit 6</fullName>
    </recommendedName>
</protein>
<proteinExistence type="inferred from homology"/>
<evidence type="ECO:0000256" key="4">
    <source>
        <dbReference type="ARBA" id="ARBA00022660"/>
    </source>
</evidence>
<evidence type="ECO:0000256" key="11">
    <source>
        <dbReference type="PIRSR" id="PIRSR000019-1"/>
    </source>
</evidence>
<dbReference type="GO" id="GO:0005743">
    <property type="term" value="C:mitochondrial inner membrane"/>
    <property type="evidence" value="ECO:0007669"/>
    <property type="project" value="UniProtKB-SubCell"/>
</dbReference>
<dbReference type="InterPro" id="IPR003422">
    <property type="entry name" value="Cyt_b-c1_6"/>
</dbReference>
<comment type="similarity">
    <text evidence="2 10">Belongs to the UQCRH/QCR6 family.</text>
</comment>
<dbReference type="SUPFAM" id="SSF81531">
    <property type="entry name" value="Non-heme 11 kDa protein of cytochrome bc1 complex (Ubiquinol-cytochrome c reductase)"/>
    <property type="match status" value="1"/>
</dbReference>
<dbReference type="InterPro" id="IPR023184">
    <property type="entry name" value="Ubol_cytC_Rdtase_hinge_dom"/>
</dbReference>
<evidence type="ECO:0000256" key="3">
    <source>
        <dbReference type="ARBA" id="ARBA00022448"/>
    </source>
</evidence>
<keyword evidence="4 10" id="KW-0679">Respiratory chain</keyword>
<feature type="disulfide bond" evidence="11">
    <location>
        <begin position="39"/>
        <end position="81"/>
    </location>
</feature>
<evidence type="ECO:0000256" key="9">
    <source>
        <dbReference type="ARBA" id="ARBA00023157"/>
    </source>
</evidence>
<sequence>MQLLTALSKKTIHIPCRFTQKMADDEDPVDLKPEIEEDCKPKCAKPLFKYNECKERVEKDTTGEKHCTGQYFDFWSCIDKCAANKTFSHLK</sequence>
<gene>
    <name evidence="13" type="ORF">KFL_000750260</name>
</gene>
<keyword evidence="3 10" id="KW-0813">Transport</keyword>
<dbReference type="Proteomes" id="UP000054558">
    <property type="component" value="Unassembled WGS sequence"/>
</dbReference>
<dbReference type="Gene3D" id="1.10.287.20">
    <property type="entry name" value="Ubiquinol-cytochrome C reductase hinge domain"/>
    <property type="match status" value="1"/>
</dbReference>
<evidence type="ECO:0000256" key="7">
    <source>
        <dbReference type="ARBA" id="ARBA00023128"/>
    </source>
</evidence>
<keyword evidence="5 10" id="KW-0999">Mitochondrion inner membrane</keyword>
<keyword evidence="9 11" id="KW-1015">Disulfide bond</keyword>
<evidence type="ECO:0000256" key="1">
    <source>
        <dbReference type="ARBA" id="ARBA00004137"/>
    </source>
</evidence>
<dbReference type="PANTHER" id="PTHR15336:SF0">
    <property type="entry name" value="CYTOCHROME B-C1 COMPLEX SUBUNIT 6, MITOCHONDRIAL"/>
    <property type="match status" value="1"/>
</dbReference>
<dbReference type="STRING" id="105231.A0A0U9HQV4"/>
<dbReference type="PIRSF" id="PIRSF000019">
    <property type="entry name" value="Bc1_11K"/>
    <property type="match status" value="1"/>
</dbReference>
<keyword evidence="14" id="KW-1185">Reference proteome</keyword>
<reference evidence="13 14" key="1">
    <citation type="journal article" date="2014" name="Nat. Commun.">
        <title>Klebsormidium flaccidum genome reveals primary factors for plant terrestrial adaptation.</title>
        <authorList>
            <person name="Hori K."/>
            <person name="Maruyama F."/>
            <person name="Fujisawa T."/>
            <person name="Togashi T."/>
            <person name="Yamamoto N."/>
            <person name="Seo M."/>
            <person name="Sato S."/>
            <person name="Yamada T."/>
            <person name="Mori H."/>
            <person name="Tajima N."/>
            <person name="Moriyama T."/>
            <person name="Ikeuchi M."/>
            <person name="Watanabe M."/>
            <person name="Wada H."/>
            <person name="Kobayashi K."/>
            <person name="Saito M."/>
            <person name="Masuda T."/>
            <person name="Sasaki-Sekimoto Y."/>
            <person name="Mashiguchi K."/>
            <person name="Awai K."/>
            <person name="Shimojima M."/>
            <person name="Masuda S."/>
            <person name="Iwai M."/>
            <person name="Nobusawa T."/>
            <person name="Narise T."/>
            <person name="Kondo S."/>
            <person name="Saito H."/>
            <person name="Sato R."/>
            <person name="Murakawa M."/>
            <person name="Ihara Y."/>
            <person name="Oshima-Yamada Y."/>
            <person name="Ohtaka K."/>
            <person name="Satoh M."/>
            <person name="Sonobe K."/>
            <person name="Ishii M."/>
            <person name="Ohtani R."/>
            <person name="Kanamori-Sato M."/>
            <person name="Honoki R."/>
            <person name="Miyazaki D."/>
            <person name="Mochizuki H."/>
            <person name="Umetsu J."/>
            <person name="Higashi K."/>
            <person name="Shibata D."/>
            <person name="Kamiya Y."/>
            <person name="Sato N."/>
            <person name="Nakamura Y."/>
            <person name="Tabata S."/>
            <person name="Ida S."/>
            <person name="Kurokawa K."/>
            <person name="Ohta H."/>
        </authorList>
    </citation>
    <scope>NUCLEOTIDE SEQUENCE [LARGE SCALE GENOMIC DNA]</scope>
    <source>
        <strain evidence="13 14">NIES-2285</strain>
    </source>
</reference>
<dbReference type="GO" id="GO:0006122">
    <property type="term" value="P:mitochondrial electron transport, ubiquinol to cytochrome c"/>
    <property type="evidence" value="ECO:0000318"/>
    <property type="project" value="GO_Central"/>
</dbReference>
<dbReference type="AlphaFoldDB" id="A0A0U9HQV4"/>
<feature type="domain" description="Ubiquinol-cytochrome C reductase hinge" evidence="12">
    <location>
        <begin position="30"/>
        <end position="91"/>
    </location>
</feature>
<evidence type="ECO:0000256" key="10">
    <source>
        <dbReference type="PIRNR" id="PIRNR000019"/>
    </source>
</evidence>
<evidence type="ECO:0000256" key="2">
    <source>
        <dbReference type="ARBA" id="ARBA00006498"/>
    </source>
</evidence>
<accession>A0A0U9HQV4</accession>
<dbReference type="Pfam" id="PF02320">
    <property type="entry name" value="UCR_hinge"/>
    <property type="match status" value="1"/>
</dbReference>
<evidence type="ECO:0000256" key="5">
    <source>
        <dbReference type="ARBA" id="ARBA00022792"/>
    </source>
</evidence>
<comment type="function">
    <text evidence="10">Component of the ubiquinol-cytochrome c oxidoreductase, a multisubunit transmembrane complex that is part of the mitochondrial electron transport chain which drives oxidative phosphorylation.</text>
</comment>
<evidence type="ECO:0000313" key="14">
    <source>
        <dbReference type="Proteomes" id="UP000054558"/>
    </source>
</evidence>
<keyword evidence="8 10" id="KW-0472">Membrane</keyword>
<name>A0A0U9HQV4_KLENI</name>
<keyword evidence="7 10" id="KW-0496">Mitochondrion</keyword>
<evidence type="ECO:0000259" key="12">
    <source>
        <dbReference type="Pfam" id="PF02320"/>
    </source>
</evidence>
<evidence type="ECO:0000256" key="8">
    <source>
        <dbReference type="ARBA" id="ARBA00023136"/>
    </source>
</evidence>
<dbReference type="OrthoDB" id="405848at2759"/>
<organism evidence="13 14">
    <name type="scientific">Klebsormidium nitens</name>
    <name type="common">Green alga</name>
    <name type="synonym">Ulothrix nitens</name>
    <dbReference type="NCBI Taxonomy" id="105231"/>
    <lineage>
        <taxon>Eukaryota</taxon>
        <taxon>Viridiplantae</taxon>
        <taxon>Streptophyta</taxon>
        <taxon>Klebsormidiophyceae</taxon>
        <taxon>Klebsormidiales</taxon>
        <taxon>Klebsormidiaceae</taxon>
        <taxon>Klebsormidium</taxon>
    </lineage>
</organism>
<dbReference type="FunFam" id="1.10.287.20:FF:000001">
    <property type="entry name" value="Cytochrome b-c1 complex subunit 6"/>
    <property type="match status" value="1"/>
</dbReference>